<dbReference type="InterPro" id="IPR057982">
    <property type="entry name" value="TPR_NAA35"/>
</dbReference>
<evidence type="ECO:0000259" key="6">
    <source>
        <dbReference type="Pfam" id="PF25789"/>
    </source>
</evidence>
<feature type="region of interest" description="Disordered" evidence="4">
    <location>
        <begin position="583"/>
        <end position="628"/>
    </location>
</feature>
<feature type="compositionally biased region" description="Basic and acidic residues" evidence="4">
    <location>
        <begin position="592"/>
        <end position="606"/>
    </location>
</feature>
<sequence>MPTKLSLSSSVYPYEDVTALLDTATKDMEVGQLIQIPSFSLFDAMCAIVIMDPKMDTGMVMDDIVSRPVFNINMRVTPTEFIWIFDNILIGQMTWLSGHALSQTLFTSCHILRLLEINEYDDDEEPSGPTKDAPQPPREFLVAVLKSCVLAIAKSCSLIWSEMRKGQVYEEEDFMTNKFGVSMFEDIPTASLVAMLDQAEYWMETEGTQWIRDHCGDDAGEILKGVMERIDYCRSSYMALFQVIAPKCSLYPQAGPQLEAMRTHISGLKATHALGTKVEGAFDHTIHRQLVANTPPRAIALLTFDETIEQLAQMCTDLMSIGKALSFTDTANLVNFFILFGSQKPAPGAFPRSILQTVLYEDRIVMGSRKVEDVVRESIQETVSPVSWIFDNFDVLQAKLGGAGNTTPASESQLLESIPELAEDDISSYKLRIQTNVVMFVEKATKPFVDTLQIMGQNTSRQRRNLRKIVQLWETLQEQAEVFDADVHAVLEELRIQQLGPTGDEDGALEQPAAPFYFVSWVYHLKLWVMEWLLFLGSELELYSPFEYSMVYAYVDSVLGAHSQHLQRIKSIIESEVLEPEPVVPIGPIPTKETHEESGIKETSEQKKKKKKKKKTSASSTTTTTSTTTEKVIEYAKPKKTILMWLYLTSVKMQLTRGVFLVLASLTKAGHLTTTPPHIASHGLNDLETLFAHRFRAFRLLSSPEALTFEIFLSRVDCDGLDSIAILDYATDYFSEAQRALDQLLLLSAAEAQVLLCEDAWRKDIKNMIKVCIASKIGIAGLQKDARILELRKSTLEAQKRKAAASSPGPKLTTAQIRSSSSSSSKASAPVLKAPVRKVVFEWKYHSWWPVVTLAPPSS</sequence>
<evidence type="ECO:0000256" key="1">
    <source>
        <dbReference type="ARBA" id="ARBA00004496"/>
    </source>
</evidence>
<dbReference type="Proteomes" id="UP000723463">
    <property type="component" value="Unassembled WGS sequence"/>
</dbReference>
<accession>A0A9P6F348</accession>
<comment type="subcellular location">
    <subcellularLocation>
        <location evidence="1">Cytoplasm</location>
    </subcellularLocation>
</comment>
<dbReference type="Pfam" id="PF25789">
    <property type="entry name" value="TPR_NAA35"/>
    <property type="match status" value="1"/>
</dbReference>
<reference evidence="7" key="1">
    <citation type="journal article" date="2020" name="Fungal Divers.">
        <title>Resolving the Mortierellaceae phylogeny through synthesis of multi-gene phylogenetics and phylogenomics.</title>
        <authorList>
            <person name="Vandepol N."/>
            <person name="Liber J."/>
            <person name="Desiro A."/>
            <person name="Na H."/>
            <person name="Kennedy M."/>
            <person name="Barry K."/>
            <person name="Grigoriev I.V."/>
            <person name="Miller A.N."/>
            <person name="O'Donnell K."/>
            <person name="Stajich J.E."/>
            <person name="Bonito G."/>
        </authorList>
    </citation>
    <scope>NUCLEOTIDE SEQUENCE</scope>
    <source>
        <strain evidence="7">NRRL 2591</strain>
    </source>
</reference>
<dbReference type="InterPro" id="IPR007244">
    <property type="entry name" value="Naa35_N"/>
</dbReference>
<protein>
    <submittedName>
        <fullName evidence="7">Uncharacterized protein</fullName>
    </submittedName>
</protein>
<dbReference type="EMBL" id="JAAAXW010000186">
    <property type="protein sequence ID" value="KAF9540838.1"/>
    <property type="molecule type" value="Genomic_DNA"/>
</dbReference>
<keyword evidence="8" id="KW-1185">Reference proteome</keyword>
<feature type="domain" description="NAA35-like TPR repeats" evidence="6">
    <location>
        <begin position="326"/>
        <end position="852"/>
    </location>
</feature>
<dbReference type="Pfam" id="PF04112">
    <property type="entry name" value="Mak10"/>
    <property type="match status" value="1"/>
</dbReference>
<feature type="compositionally biased region" description="Low complexity" evidence="4">
    <location>
        <begin position="617"/>
        <end position="628"/>
    </location>
</feature>
<evidence type="ECO:0000256" key="4">
    <source>
        <dbReference type="SAM" id="MobiDB-lite"/>
    </source>
</evidence>
<name>A0A9P6F348_9FUNG</name>
<keyword evidence="3" id="KW-0963">Cytoplasm</keyword>
<evidence type="ECO:0000313" key="8">
    <source>
        <dbReference type="Proteomes" id="UP000723463"/>
    </source>
</evidence>
<evidence type="ECO:0000259" key="5">
    <source>
        <dbReference type="Pfam" id="PF04112"/>
    </source>
</evidence>
<dbReference type="AlphaFoldDB" id="A0A9P6F348"/>
<dbReference type="GO" id="GO:0031417">
    <property type="term" value="C:NatC complex"/>
    <property type="evidence" value="ECO:0007669"/>
    <property type="project" value="InterPro"/>
</dbReference>
<evidence type="ECO:0000313" key="7">
    <source>
        <dbReference type="EMBL" id="KAF9540838.1"/>
    </source>
</evidence>
<comment type="caution">
    <text evidence="7">The sequence shown here is derived from an EMBL/GenBank/DDBJ whole genome shotgun (WGS) entry which is preliminary data.</text>
</comment>
<feature type="domain" description="NAA35-like N-terminal" evidence="5">
    <location>
        <begin position="31"/>
        <end position="191"/>
    </location>
</feature>
<dbReference type="PANTHER" id="PTHR21373:SF0">
    <property type="entry name" value="N-ALPHA-ACETYLTRANSFERASE 35, NATC AUXILIARY SUBUNIT"/>
    <property type="match status" value="1"/>
</dbReference>
<evidence type="ECO:0000256" key="3">
    <source>
        <dbReference type="ARBA" id="ARBA00022490"/>
    </source>
</evidence>
<feature type="compositionally biased region" description="Basic residues" evidence="4">
    <location>
        <begin position="607"/>
        <end position="616"/>
    </location>
</feature>
<dbReference type="PANTHER" id="PTHR21373">
    <property type="entry name" value="GLUCOSE REPRESSIBLE PROTEIN MAK10"/>
    <property type="match status" value="1"/>
</dbReference>
<evidence type="ECO:0000256" key="2">
    <source>
        <dbReference type="ARBA" id="ARBA00006289"/>
    </source>
</evidence>
<dbReference type="InterPro" id="IPR057983">
    <property type="entry name" value="NAA35-like_N"/>
</dbReference>
<comment type="similarity">
    <text evidence="2">Belongs to the MAK10 family.</text>
</comment>
<feature type="region of interest" description="Disordered" evidence="4">
    <location>
        <begin position="800"/>
        <end position="826"/>
    </location>
</feature>
<proteinExistence type="inferred from homology"/>
<gene>
    <name evidence="7" type="ORF">EC957_003701</name>
</gene>
<organism evidence="7 8">
    <name type="scientific">Mortierella hygrophila</name>
    <dbReference type="NCBI Taxonomy" id="979708"/>
    <lineage>
        <taxon>Eukaryota</taxon>
        <taxon>Fungi</taxon>
        <taxon>Fungi incertae sedis</taxon>
        <taxon>Mucoromycota</taxon>
        <taxon>Mortierellomycotina</taxon>
        <taxon>Mortierellomycetes</taxon>
        <taxon>Mortierellales</taxon>
        <taxon>Mortierellaceae</taxon>
        <taxon>Mortierella</taxon>
    </lineage>
</organism>